<dbReference type="CDD" id="cd02537">
    <property type="entry name" value="GT8_Glycogenin"/>
    <property type="match status" value="1"/>
</dbReference>
<accession>A0ABR3GKU4</accession>
<organism evidence="1 2">
    <name type="scientific">Discina gigas</name>
    <dbReference type="NCBI Taxonomy" id="1032678"/>
    <lineage>
        <taxon>Eukaryota</taxon>
        <taxon>Fungi</taxon>
        <taxon>Dikarya</taxon>
        <taxon>Ascomycota</taxon>
        <taxon>Pezizomycotina</taxon>
        <taxon>Pezizomycetes</taxon>
        <taxon>Pezizales</taxon>
        <taxon>Discinaceae</taxon>
        <taxon>Discina</taxon>
    </lineage>
</organism>
<evidence type="ECO:0000313" key="1">
    <source>
        <dbReference type="EMBL" id="KAL0636560.1"/>
    </source>
</evidence>
<dbReference type="PANTHER" id="PTHR11183">
    <property type="entry name" value="GLYCOGENIN SUBFAMILY MEMBER"/>
    <property type="match status" value="1"/>
</dbReference>
<dbReference type="Gene3D" id="3.90.550.10">
    <property type="entry name" value="Spore Coat Polysaccharide Biosynthesis Protein SpsA, Chain A"/>
    <property type="match status" value="1"/>
</dbReference>
<keyword evidence="2" id="KW-1185">Reference proteome</keyword>
<dbReference type="Proteomes" id="UP001447188">
    <property type="component" value="Unassembled WGS sequence"/>
</dbReference>
<protein>
    <recommendedName>
        <fullName evidence="3">Nucleotide-diphospho-sugar transferase</fullName>
    </recommendedName>
</protein>
<name>A0ABR3GKU4_9PEZI</name>
<dbReference type="InterPro" id="IPR029044">
    <property type="entry name" value="Nucleotide-diphossugar_trans"/>
</dbReference>
<sequence length="304" mass="35018">MTSKPPSRIVDSPKVWTTLLTNTKYLSGLLTLDYSLKLQGTKYPLIALYTDSLEPEGHEALDRRGIPKKRIDYLLPLQPKNFDKEVRFYDCWSKLQPFSLIEYERVVQLDSDMVVLQNMDELMDIPLDITGDRVFAASGACVCNPMKKTHYPADWIPSNCGFTFQHADPIAAAITGAPTDFGLGILNGGLQVVQPSMDLYNKIIATMADPKATSTYEFSDQSLLSDVFREKWVSLSYKYNALKTLRWCHKEIWRDEDVKNVHYILTPKPWESRESDDETHKWWWDINDQRLAKEKEKGIKVDGW</sequence>
<gene>
    <name evidence="1" type="ORF">Q9L58_004516</name>
</gene>
<dbReference type="InterPro" id="IPR002495">
    <property type="entry name" value="Glyco_trans_8"/>
</dbReference>
<evidence type="ECO:0008006" key="3">
    <source>
        <dbReference type="Google" id="ProtNLM"/>
    </source>
</evidence>
<dbReference type="Pfam" id="PF01501">
    <property type="entry name" value="Glyco_transf_8"/>
    <property type="match status" value="1"/>
</dbReference>
<comment type="caution">
    <text evidence="1">The sequence shown here is derived from an EMBL/GenBank/DDBJ whole genome shotgun (WGS) entry which is preliminary data.</text>
</comment>
<proteinExistence type="predicted"/>
<dbReference type="EMBL" id="JBBBZM010000048">
    <property type="protein sequence ID" value="KAL0636560.1"/>
    <property type="molecule type" value="Genomic_DNA"/>
</dbReference>
<reference evidence="1 2" key="1">
    <citation type="submission" date="2024-02" db="EMBL/GenBank/DDBJ databases">
        <title>Discinaceae phylogenomics.</title>
        <authorList>
            <person name="Dirks A.C."/>
            <person name="James T.Y."/>
        </authorList>
    </citation>
    <scope>NUCLEOTIDE SEQUENCE [LARGE SCALE GENOMIC DNA]</scope>
    <source>
        <strain evidence="1 2">ACD0624</strain>
    </source>
</reference>
<dbReference type="SUPFAM" id="SSF53448">
    <property type="entry name" value="Nucleotide-diphospho-sugar transferases"/>
    <property type="match status" value="1"/>
</dbReference>
<dbReference type="InterPro" id="IPR050587">
    <property type="entry name" value="GNT1/Glycosyltrans_8"/>
</dbReference>
<evidence type="ECO:0000313" key="2">
    <source>
        <dbReference type="Proteomes" id="UP001447188"/>
    </source>
</evidence>